<feature type="region of interest" description="Disordered" evidence="1">
    <location>
        <begin position="462"/>
        <end position="502"/>
    </location>
</feature>
<feature type="compositionally biased region" description="Polar residues" evidence="1">
    <location>
        <begin position="472"/>
        <end position="502"/>
    </location>
</feature>
<organism evidence="2 3">
    <name type="scientific">Knipowitschia caucasica</name>
    <name type="common">Caucasian dwarf goby</name>
    <name type="synonym">Pomatoschistus caucasicus</name>
    <dbReference type="NCBI Taxonomy" id="637954"/>
    <lineage>
        <taxon>Eukaryota</taxon>
        <taxon>Metazoa</taxon>
        <taxon>Chordata</taxon>
        <taxon>Craniata</taxon>
        <taxon>Vertebrata</taxon>
        <taxon>Euteleostomi</taxon>
        <taxon>Actinopterygii</taxon>
        <taxon>Neopterygii</taxon>
        <taxon>Teleostei</taxon>
        <taxon>Neoteleostei</taxon>
        <taxon>Acanthomorphata</taxon>
        <taxon>Gobiaria</taxon>
        <taxon>Gobiiformes</taxon>
        <taxon>Gobioidei</taxon>
        <taxon>Gobiidae</taxon>
        <taxon>Gobiinae</taxon>
        <taxon>Knipowitschia</taxon>
    </lineage>
</organism>
<feature type="region of interest" description="Disordered" evidence="1">
    <location>
        <begin position="47"/>
        <end position="135"/>
    </location>
</feature>
<dbReference type="PANTHER" id="PTHR14054">
    <property type="entry name" value="REPETIN"/>
    <property type="match status" value="1"/>
</dbReference>
<proteinExistence type="predicted"/>
<feature type="region of interest" description="Disordered" evidence="1">
    <location>
        <begin position="140"/>
        <end position="159"/>
    </location>
</feature>
<name>A0AAV2MLV8_KNICA</name>
<feature type="region of interest" description="Disordered" evidence="1">
    <location>
        <begin position="290"/>
        <end position="311"/>
    </location>
</feature>
<reference evidence="2 3" key="1">
    <citation type="submission" date="2024-04" db="EMBL/GenBank/DDBJ databases">
        <authorList>
            <person name="Waldvogel A.-M."/>
            <person name="Schoenle A."/>
        </authorList>
    </citation>
    <scope>NUCLEOTIDE SEQUENCE [LARGE SCALE GENOMIC DNA]</scope>
</reference>
<protein>
    <submittedName>
        <fullName evidence="2">Uncharacterized protein</fullName>
    </submittedName>
</protein>
<feature type="compositionally biased region" description="Low complexity" evidence="1">
    <location>
        <begin position="462"/>
        <end position="471"/>
    </location>
</feature>
<feature type="compositionally biased region" description="Low complexity" evidence="1">
    <location>
        <begin position="395"/>
        <end position="406"/>
    </location>
</feature>
<dbReference type="Proteomes" id="UP001497482">
    <property type="component" value="Chromosome 8"/>
</dbReference>
<feature type="region of interest" description="Disordered" evidence="1">
    <location>
        <begin position="164"/>
        <end position="262"/>
    </location>
</feature>
<gene>
    <name evidence="2" type="ORF">KC01_LOCUS40489</name>
</gene>
<dbReference type="AlphaFoldDB" id="A0AAV2MLV8"/>
<accession>A0AAV2MLV8</accession>
<feature type="compositionally biased region" description="Low complexity" evidence="1">
    <location>
        <begin position="357"/>
        <end position="375"/>
    </location>
</feature>
<evidence type="ECO:0000313" key="3">
    <source>
        <dbReference type="Proteomes" id="UP001497482"/>
    </source>
</evidence>
<dbReference type="PANTHER" id="PTHR14054:SF14">
    <property type="entry name" value="REPETIN"/>
    <property type="match status" value="1"/>
</dbReference>
<evidence type="ECO:0000313" key="2">
    <source>
        <dbReference type="EMBL" id="CAL1614444.1"/>
    </source>
</evidence>
<feature type="compositionally biased region" description="Basic and acidic residues" evidence="1">
    <location>
        <begin position="65"/>
        <end position="135"/>
    </location>
</feature>
<dbReference type="EMBL" id="OZ035830">
    <property type="protein sequence ID" value="CAL1614444.1"/>
    <property type="molecule type" value="Genomic_DNA"/>
</dbReference>
<feature type="region of interest" description="Disordered" evidence="1">
    <location>
        <begin position="347"/>
        <end position="406"/>
    </location>
</feature>
<feature type="compositionally biased region" description="Basic and acidic residues" evidence="1">
    <location>
        <begin position="164"/>
        <end position="242"/>
    </location>
</feature>
<evidence type="ECO:0000256" key="1">
    <source>
        <dbReference type="SAM" id="MobiDB-lite"/>
    </source>
</evidence>
<keyword evidence="3" id="KW-1185">Reference proteome</keyword>
<sequence>MERLILTHLRSVVSPTLDPLQFAYRPNIGAEDAVIYFLQRTLSHLEPAGSAHRAGQKQTEQAGQEEVRDRRPLDSVEEVRDRRPLDSVEEVRDRRPLDSVEEVRDRRPLDSVEEVRDRRPLDSVEEVRDRRPLDSVEEVRDRRPLDSVEEVRDRRPLDSVEEVRDRRPLDSVEEVRDRRPLDSVEEVRDRRPLDSVEEVRDRRPLDSVEEVSDRRPLDSVEEVRDRRPLDSVEEVRDRRPLDSVEELLSPRSHPPQLPLSHSSASSLVAPHINSSSSSWLFLHRLQLSSSLTPLTPSHPNTPDPYPILRGRSAPSAAQSLFTHCSHLGTQISSVLYIQIISPLSIQQHHSQDDTRASSPPSLSPPHSSIPSHPSPAYESRTSHSSNNLHPPAPSSRPSSQSATPPLIISLPPLLSHVIPTQLHRTSNPLSPSGISLSSRIDSHSAYQTPSLYSLLAYSGLPSVPTSVSSTPARETSSPRSHTPRQSPSVSPTSTQRLPHSRA</sequence>